<gene>
    <name evidence="18" type="ORF">C8A01DRAFT_19913</name>
</gene>
<evidence type="ECO:0000256" key="5">
    <source>
        <dbReference type="ARBA" id="ARBA00022729"/>
    </source>
</evidence>
<evidence type="ECO:0000256" key="12">
    <source>
        <dbReference type="ARBA" id="ARBA00023326"/>
    </source>
</evidence>
<evidence type="ECO:0000256" key="11">
    <source>
        <dbReference type="ARBA" id="ARBA00023277"/>
    </source>
</evidence>
<evidence type="ECO:0000259" key="17">
    <source>
        <dbReference type="Pfam" id="PF03443"/>
    </source>
</evidence>
<keyword evidence="18" id="KW-0378">Hydrolase</keyword>
<dbReference type="CDD" id="cd21175">
    <property type="entry name" value="LPMO_AA9"/>
    <property type="match status" value="1"/>
</dbReference>
<evidence type="ECO:0000313" key="18">
    <source>
        <dbReference type="EMBL" id="KAK4033120.1"/>
    </source>
</evidence>
<dbReference type="GO" id="GO:0030245">
    <property type="term" value="P:cellulose catabolic process"/>
    <property type="evidence" value="ECO:0007669"/>
    <property type="project" value="UniProtKB-KW"/>
</dbReference>
<dbReference type="AlphaFoldDB" id="A0AAN6SN06"/>
<evidence type="ECO:0000256" key="8">
    <source>
        <dbReference type="ARBA" id="ARBA00023008"/>
    </source>
</evidence>
<evidence type="ECO:0000256" key="16">
    <source>
        <dbReference type="SAM" id="SignalP"/>
    </source>
</evidence>
<comment type="cofactor">
    <cofactor evidence="1">
        <name>Cu(2+)</name>
        <dbReference type="ChEBI" id="CHEBI:29036"/>
    </cofactor>
</comment>
<keyword evidence="5 16" id="KW-0732">Signal</keyword>
<dbReference type="GO" id="GO:0046872">
    <property type="term" value="F:metal ion binding"/>
    <property type="evidence" value="ECO:0007669"/>
    <property type="project" value="UniProtKB-KW"/>
</dbReference>
<dbReference type="PANTHER" id="PTHR33353">
    <property type="entry name" value="PUTATIVE (AFU_ORTHOLOGUE AFUA_1G12560)-RELATED"/>
    <property type="match status" value="1"/>
</dbReference>
<comment type="catalytic activity">
    <reaction evidence="14">
        <text>[(1-&gt;4)-beta-D-glucosyl]n+m + reduced acceptor + O2 = 4-dehydro-beta-D-glucosyl-[(1-&gt;4)-beta-D-glucosyl]n-1 + [(1-&gt;4)-beta-D-glucosyl]m + acceptor + H2O.</text>
        <dbReference type="EC" id="1.14.99.56"/>
    </reaction>
</comment>
<evidence type="ECO:0000256" key="2">
    <source>
        <dbReference type="ARBA" id="ARBA00004613"/>
    </source>
</evidence>
<evidence type="ECO:0000256" key="14">
    <source>
        <dbReference type="ARBA" id="ARBA00045077"/>
    </source>
</evidence>
<keyword evidence="3" id="KW-0964">Secreted</keyword>
<dbReference type="Pfam" id="PF03443">
    <property type="entry name" value="AA9"/>
    <property type="match status" value="1"/>
</dbReference>
<keyword evidence="7" id="KW-0560">Oxidoreductase</keyword>
<dbReference type="GO" id="GO:0004497">
    <property type="term" value="F:monooxygenase activity"/>
    <property type="evidence" value="ECO:0007669"/>
    <property type="project" value="UniProtKB-KW"/>
</dbReference>
<keyword evidence="12" id="KW-0624">Polysaccharide degradation</keyword>
<keyword evidence="19" id="KW-1185">Reference proteome</keyword>
<evidence type="ECO:0000256" key="6">
    <source>
        <dbReference type="ARBA" id="ARBA00023001"/>
    </source>
</evidence>
<dbReference type="PANTHER" id="PTHR33353:SF10">
    <property type="entry name" value="ENDO-BETA-1,4-GLUCANASE D"/>
    <property type="match status" value="1"/>
</dbReference>
<organism evidence="18 19">
    <name type="scientific">Parachaetomium inaequale</name>
    <dbReference type="NCBI Taxonomy" id="2588326"/>
    <lineage>
        <taxon>Eukaryota</taxon>
        <taxon>Fungi</taxon>
        <taxon>Dikarya</taxon>
        <taxon>Ascomycota</taxon>
        <taxon>Pezizomycotina</taxon>
        <taxon>Sordariomycetes</taxon>
        <taxon>Sordariomycetidae</taxon>
        <taxon>Sordariales</taxon>
        <taxon>Chaetomiaceae</taxon>
        <taxon>Parachaetomium</taxon>
    </lineage>
</organism>
<evidence type="ECO:0000256" key="10">
    <source>
        <dbReference type="ARBA" id="ARBA00023157"/>
    </source>
</evidence>
<proteinExistence type="inferred from homology"/>
<dbReference type="Proteomes" id="UP001303115">
    <property type="component" value="Unassembled WGS sequence"/>
</dbReference>
<protein>
    <recommendedName>
        <fullName evidence="15">lytic cellulose monooxygenase (C4-dehydrogenating)</fullName>
        <ecNumber evidence="15">1.14.99.56</ecNumber>
    </recommendedName>
</protein>
<keyword evidence="11" id="KW-0119">Carbohydrate metabolism</keyword>
<evidence type="ECO:0000256" key="13">
    <source>
        <dbReference type="ARBA" id="ARBA00044502"/>
    </source>
</evidence>
<keyword evidence="6" id="KW-0136">Cellulose degradation</keyword>
<dbReference type="GO" id="GO:0016787">
    <property type="term" value="F:hydrolase activity"/>
    <property type="evidence" value="ECO:0007669"/>
    <property type="project" value="UniProtKB-KW"/>
</dbReference>
<comment type="similarity">
    <text evidence="13">Belongs to the polysaccharide monooxygenase AA9 family.</text>
</comment>
<accession>A0AAN6SN06</accession>
<comment type="caution">
    <text evidence="18">The sequence shown here is derived from an EMBL/GenBank/DDBJ whole genome shotgun (WGS) entry which is preliminary data.</text>
</comment>
<evidence type="ECO:0000256" key="7">
    <source>
        <dbReference type="ARBA" id="ARBA00023002"/>
    </source>
</evidence>
<comment type="subcellular location">
    <subcellularLocation>
        <location evidence="2">Secreted</location>
    </subcellularLocation>
</comment>
<dbReference type="InterPro" id="IPR005103">
    <property type="entry name" value="AA9_LPMO"/>
</dbReference>
<keyword evidence="4" id="KW-0479">Metal-binding</keyword>
<evidence type="ECO:0000256" key="4">
    <source>
        <dbReference type="ARBA" id="ARBA00022723"/>
    </source>
</evidence>
<feature type="signal peptide" evidence="16">
    <location>
        <begin position="1"/>
        <end position="17"/>
    </location>
</feature>
<feature type="chain" id="PRO_5042999360" description="lytic cellulose monooxygenase (C4-dehydrogenating)" evidence="16">
    <location>
        <begin position="18"/>
        <end position="227"/>
    </location>
</feature>
<keyword evidence="10" id="KW-1015">Disulfide bond</keyword>
<name>A0AAN6SN06_9PEZI</name>
<evidence type="ECO:0000256" key="3">
    <source>
        <dbReference type="ARBA" id="ARBA00022525"/>
    </source>
</evidence>
<keyword evidence="8" id="KW-0186">Copper</keyword>
<evidence type="ECO:0000256" key="15">
    <source>
        <dbReference type="ARBA" id="ARBA00047174"/>
    </source>
</evidence>
<dbReference type="Gene3D" id="2.70.50.70">
    <property type="match status" value="1"/>
</dbReference>
<dbReference type="InterPro" id="IPR049892">
    <property type="entry name" value="AA9"/>
</dbReference>
<feature type="domain" description="Auxiliary Activity family 9 catalytic" evidence="17">
    <location>
        <begin position="26"/>
        <end position="217"/>
    </location>
</feature>
<evidence type="ECO:0000256" key="1">
    <source>
        <dbReference type="ARBA" id="ARBA00001973"/>
    </source>
</evidence>
<dbReference type="GO" id="GO:0005576">
    <property type="term" value="C:extracellular region"/>
    <property type="evidence" value="ECO:0007669"/>
    <property type="project" value="UniProtKB-SubCell"/>
</dbReference>
<evidence type="ECO:0000256" key="9">
    <source>
        <dbReference type="ARBA" id="ARBA00023033"/>
    </source>
</evidence>
<dbReference type="EMBL" id="MU854551">
    <property type="protein sequence ID" value="KAK4033120.1"/>
    <property type="molecule type" value="Genomic_DNA"/>
</dbReference>
<dbReference type="EC" id="1.14.99.56" evidence="15"/>
<reference evidence="19" key="1">
    <citation type="journal article" date="2023" name="Mol. Phylogenet. Evol.">
        <title>Genome-scale phylogeny and comparative genomics of the fungal order Sordariales.</title>
        <authorList>
            <person name="Hensen N."/>
            <person name="Bonometti L."/>
            <person name="Westerberg I."/>
            <person name="Brannstrom I.O."/>
            <person name="Guillou S."/>
            <person name="Cros-Aarteil S."/>
            <person name="Calhoun S."/>
            <person name="Haridas S."/>
            <person name="Kuo A."/>
            <person name="Mondo S."/>
            <person name="Pangilinan J."/>
            <person name="Riley R."/>
            <person name="LaButti K."/>
            <person name="Andreopoulos B."/>
            <person name="Lipzen A."/>
            <person name="Chen C."/>
            <person name="Yan M."/>
            <person name="Daum C."/>
            <person name="Ng V."/>
            <person name="Clum A."/>
            <person name="Steindorff A."/>
            <person name="Ohm R.A."/>
            <person name="Martin F."/>
            <person name="Silar P."/>
            <person name="Natvig D.O."/>
            <person name="Lalanne C."/>
            <person name="Gautier V."/>
            <person name="Ament-Velasquez S.L."/>
            <person name="Kruys A."/>
            <person name="Hutchinson M.I."/>
            <person name="Powell A.J."/>
            <person name="Barry K."/>
            <person name="Miller A.N."/>
            <person name="Grigoriev I.V."/>
            <person name="Debuchy R."/>
            <person name="Gladieux P."/>
            <person name="Hiltunen Thoren M."/>
            <person name="Johannesson H."/>
        </authorList>
    </citation>
    <scope>NUCLEOTIDE SEQUENCE [LARGE SCALE GENOMIC DNA]</scope>
    <source>
        <strain evidence="19">CBS 284.82</strain>
    </source>
</reference>
<keyword evidence="9" id="KW-0503">Monooxygenase</keyword>
<evidence type="ECO:0000313" key="19">
    <source>
        <dbReference type="Proteomes" id="UP001303115"/>
    </source>
</evidence>
<sequence>MKLSVAIAVLASALAEAHYTFPSIANSADWQYVRTTTNYQSNGPVTDVTSEQIRCYERNPGTGAPGTYSVQAGQTLSYNAKASISHPGPMAFYIAQVPSGQTAATWDGKGAVWSKIYQDMPTLGGSMTWPTNGATSVGVTIPRCLQNGEYLLRAEHIALHSAGSAGGAQFYISCAQLSVTGGSGTWSPKNKVSFPGAYKATDPGILINIYYPVPTSYTPAGPAVETC</sequence>